<dbReference type="GO" id="GO:0006465">
    <property type="term" value="P:signal peptide processing"/>
    <property type="evidence" value="ECO:0007669"/>
    <property type="project" value="UniProtKB-UniRule"/>
</dbReference>
<dbReference type="PROSITE" id="PS00501">
    <property type="entry name" value="SPASE_I_1"/>
    <property type="match status" value="1"/>
</dbReference>
<evidence type="ECO:0000256" key="8">
    <source>
        <dbReference type="ARBA" id="ARBA00023136"/>
    </source>
</evidence>
<evidence type="ECO:0000256" key="9">
    <source>
        <dbReference type="ARBA" id="ARBA00033305"/>
    </source>
</evidence>
<evidence type="ECO:0000313" key="14">
    <source>
        <dbReference type="Proteomes" id="UP001198983"/>
    </source>
</evidence>
<accession>A0AAX2ZMG1</accession>
<evidence type="ECO:0000313" key="13">
    <source>
        <dbReference type="EMBL" id="UEL48712.1"/>
    </source>
</evidence>
<dbReference type="EMBL" id="CP081135">
    <property type="protein sequence ID" value="UEL48712.1"/>
    <property type="molecule type" value="Genomic_DNA"/>
</dbReference>
<reference evidence="13 14" key="1">
    <citation type="journal article" date="2023" name="Int. J. Syst. Evol. Microbiol.">
        <title>Terrisporobacter hibernicus sp. nov., isolated from bovine faeces in Northern Ireland.</title>
        <authorList>
            <person name="Mitchell M."/>
            <person name="Nguyen S.V."/>
            <person name="Connor M."/>
            <person name="Fairley D.J."/>
            <person name="Donoghue O."/>
            <person name="Marshall H."/>
            <person name="Koolman L."/>
            <person name="McMullan G."/>
            <person name="Schaffer K.E."/>
            <person name="McGrath J.W."/>
            <person name="Fanning S."/>
        </authorList>
    </citation>
    <scope>NUCLEOTIDE SEQUENCE [LARGE SCALE GENOMIC DNA]</scope>
    <source>
        <strain evidence="13 14">MCA3</strain>
    </source>
</reference>
<evidence type="ECO:0000256" key="11">
    <source>
        <dbReference type="NCBIfam" id="TIGR02228"/>
    </source>
</evidence>
<dbReference type="GO" id="GO:0009003">
    <property type="term" value="F:signal peptidase activity"/>
    <property type="evidence" value="ECO:0007669"/>
    <property type="project" value="UniProtKB-EC"/>
</dbReference>
<keyword evidence="4 13" id="KW-0378">Hydrolase</keyword>
<dbReference type="AlphaFoldDB" id="A0AAX2ZMG1"/>
<evidence type="ECO:0000256" key="6">
    <source>
        <dbReference type="ARBA" id="ARBA00022968"/>
    </source>
</evidence>
<evidence type="ECO:0000256" key="12">
    <source>
        <dbReference type="SAM" id="Phobius"/>
    </source>
</evidence>
<dbReference type="PRINTS" id="PR00728">
    <property type="entry name" value="SIGNALPTASE"/>
</dbReference>
<keyword evidence="2" id="KW-0645">Protease</keyword>
<sequence length="165" mass="18673">MPNEVIVKNKFNKTKIINFIVVAIFLVLGLNLLTTKSEKMFDIVGYKTYTVLSGSMEPTFKPGDLIITKNKNRCNIEVEDIATFKNTKGTVITHRIIGKSNEGYVTKGDNNKVEDKDIINEENIVGKVVFNIPKLGFAINFLSNPIVVAIEMILLSLFIFYYFKE</sequence>
<dbReference type="CDD" id="cd06530">
    <property type="entry name" value="S26_SPase_I"/>
    <property type="match status" value="1"/>
</dbReference>
<name>A0AAX2ZMG1_9FIRM</name>
<evidence type="ECO:0000256" key="4">
    <source>
        <dbReference type="ARBA" id="ARBA00022801"/>
    </source>
</evidence>
<dbReference type="PANTHER" id="PTHR10806:SF6">
    <property type="entry name" value="SIGNAL PEPTIDASE COMPLEX CATALYTIC SUBUNIT SEC11"/>
    <property type="match status" value="1"/>
</dbReference>
<evidence type="ECO:0000256" key="7">
    <source>
        <dbReference type="ARBA" id="ARBA00022989"/>
    </source>
</evidence>
<dbReference type="RefSeq" id="WP_228416738.1">
    <property type="nucleotide sequence ID" value="NZ_CP081135.1"/>
</dbReference>
<comment type="function">
    <text evidence="10">Catalytic component of the signal peptidase complex (SPC) which catalyzes the cleavage of N-terminal signal sequences from nascent proteins as they are translocated into the lumen of the endoplasmic reticulum. Specifically cleaves N-terminal signal peptides that contain a hydrophobic alpha-helix (h-region) shorter than 18-20 amino acids.</text>
</comment>
<dbReference type="NCBIfam" id="TIGR02228">
    <property type="entry name" value="sigpep_I_arch"/>
    <property type="match status" value="1"/>
</dbReference>
<evidence type="ECO:0000256" key="1">
    <source>
        <dbReference type="ARBA" id="ARBA00004648"/>
    </source>
</evidence>
<keyword evidence="14" id="KW-1185">Reference proteome</keyword>
<dbReference type="Proteomes" id="UP001198983">
    <property type="component" value="Chromosome"/>
</dbReference>
<dbReference type="PANTHER" id="PTHR10806">
    <property type="entry name" value="SIGNAL PEPTIDASE COMPLEX CATALYTIC SUBUNIT SEC11"/>
    <property type="match status" value="1"/>
</dbReference>
<dbReference type="InterPro" id="IPR019533">
    <property type="entry name" value="Peptidase_S26"/>
</dbReference>
<gene>
    <name evidence="13" type="ORF">JW646_04450</name>
</gene>
<keyword evidence="3 12" id="KW-0812">Transmembrane</keyword>
<evidence type="ECO:0000256" key="5">
    <source>
        <dbReference type="ARBA" id="ARBA00022824"/>
    </source>
</evidence>
<evidence type="ECO:0000256" key="10">
    <source>
        <dbReference type="ARBA" id="ARBA00045533"/>
    </source>
</evidence>
<protein>
    <recommendedName>
        <fullName evidence="9 11">Signal peptidase I</fullName>
        <ecNumber evidence="11">3.4.21.89</ecNumber>
    </recommendedName>
</protein>
<dbReference type="GO" id="GO:0004252">
    <property type="term" value="F:serine-type endopeptidase activity"/>
    <property type="evidence" value="ECO:0007669"/>
    <property type="project" value="UniProtKB-UniRule"/>
</dbReference>
<keyword evidence="8 12" id="KW-0472">Membrane</keyword>
<dbReference type="InterPro" id="IPR001733">
    <property type="entry name" value="Peptidase_S26B"/>
</dbReference>
<dbReference type="GO" id="GO:0016020">
    <property type="term" value="C:membrane"/>
    <property type="evidence" value="ECO:0007669"/>
    <property type="project" value="UniProtKB-UniRule"/>
</dbReference>
<dbReference type="EC" id="3.4.21.89" evidence="11"/>
<dbReference type="Gene3D" id="2.10.109.10">
    <property type="entry name" value="Umud Fragment, subunit A"/>
    <property type="match status" value="1"/>
</dbReference>
<organism evidence="13 14">
    <name type="scientific">Terrisporobacter hibernicus</name>
    <dbReference type="NCBI Taxonomy" id="2813371"/>
    <lineage>
        <taxon>Bacteria</taxon>
        <taxon>Bacillati</taxon>
        <taxon>Bacillota</taxon>
        <taxon>Clostridia</taxon>
        <taxon>Peptostreptococcales</taxon>
        <taxon>Peptostreptococcaceae</taxon>
        <taxon>Terrisporobacter</taxon>
    </lineage>
</organism>
<evidence type="ECO:0000256" key="2">
    <source>
        <dbReference type="ARBA" id="ARBA00022670"/>
    </source>
</evidence>
<dbReference type="SUPFAM" id="SSF51306">
    <property type="entry name" value="LexA/Signal peptidase"/>
    <property type="match status" value="1"/>
</dbReference>
<dbReference type="InterPro" id="IPR036286">
    <property type="entry name" value="LexA/Signal_pep-like_sf"/>
</dbReference>
<dbReference type="KEGG" id="tem:JW646_04450"/>
<keyword evidence="6" id="KW-0735">Signal-anchor</keyword>
<feature type="transmembrane region" description="Helical" evidence="12">
    <location>
        <begin position="141"/>
        <end position="163"/>
    </location>
</feature>
<evidence type="ECO:0000256" key="3">
    <source>
        <dbReference type="ARBA" id="ARBA00022692"/>
    </source>
</evidence>
<proteinExistence type="predicted"/>
<feature type="transmembrane region" description="Helical" evidence="12">
    <location>
        <begin position="16"/>
        <end position="33"/>
    </location>
</feature>
<keyword evidence="5" id="KW-0256">Endoplasmic reticulum</keyword>
<dbReference type="InterPro" id="IPR019756">
    <property type="entry name" value="Pept_S26A_signal_pept_1_Ser-AS"/>
</dbReference>
<keyword evidence="7 12" id="KW-1133">Transmembrane helix</keyword>
<comment type="subcellular location">
    <subcellularLocation>
        <location evidence="1">Endoplasmic reticulum membrane</location>
        <topology evidence="1">Single-pass type II membrane protein</topology>
    </subcellularLocation>
</comment>